<keyword evidence="5 7" id="KW-1133">Transmembrane helix</keyword>
<evidence type="ECO:0000256" key="4">
    <source>
        <dbReference type="ARBA" id="ARBA00022692"/>
    </source>
</evidence>
<dbReference type="SUPFAM" id="SSF82689">
    <property type="entry name" value="Mechanosensitive channel protein MscS (YggB), C-terminal domain"/>
    <property type="match status" value="1"/>
</dbReference>
<dbReference type="Proteomes" id="UP000559117">
    <property type="component" value="Unassembled WGS sequence"/>
</dbReference>
<dbReference type="Pfam" id="PF21082">
    <property type="entry name" value="MS_channel_3rd"/>
    <property type="match status" value="1"/>
</dbReference>
<evidence type="ECO:0000259" key="8">
    <source>
        <dbReference type="Pfam" id="PF00924"/>
    </source>
</evidence>
<comment type="caution">
    <text evidence="11">The sequence shown here is derived from an EMBL/GenBank/DDBJ whole genome shotgun (WGS) entry which is preliminary data.</text>
</comment>
<proteinExistence type="inferred from homology"/>
<evidence type="ECO:0000256" key="2">
    <source>
        <dbReference type="ARBA" id="ARBA00008017"/>
    </source>
</evidence>
<dbReference type="InterPro" id="IPR049278">
    <property type="entry name" value="MS_channel_C"/>
</dbReference>
<comment type="subcellular location">
    <subcellularLocation>
        <location evidence="1">Cell membrane</location>
        <topology evidence="1">Multi-pass membrane protein</topology>
    </subcellularLocation>
</comment>
<gene>
    <name evidence="11" type="ORF">HNR32_002174</name>
</gene>
<feature type="transmembrane region" description="Helical" evidence="7">
    <location>
        <begin position="158"/>
        <end position="181"/>
    </location>
</feature>
<dbReference type="InterPro" id="IPR011066">
    <property type="entry name" value="MscS_channel_C_sf"/>
</dbReference>
<name>A0A840UQM8_9FIRM</name>
<dbReference type="PANTHER" id="PTHR30566">
    <property type="entry name" value="YNAI-RELATED MECHANOSENSITIVE ION CHANNEL"/>
    <property type="match status" value="1"/>
</dbReference>
<feature type="domain" description="Mechanosensitive ion channel MscS C-terminal" evidence="9">
    <location>
        <begin position="252"/>
        <end position="336"/>
    </location>
</feature>
<dbReference type="Pfam" id="PF21088">
    <property type="entry name" value="MS_channel_1st"/>
    <property type="match status" value="1"/>
</dbReference>
<dbReference type="Gene3D" id="1.10.287.1260">
    <property type="match status" value="1"/>
</dbReference>
<keyword evidence="6 7" id="KW-0472">Membrane</keyword>
<dbReference type="GO" id="GO:0005886">
    <property type="term" value="C:plasma membrane"/>
    <property type="evidence" value="ECO:0007669"/>
    <property type="project" value="UniProtKB-SubCell"/>
</dbReference>
<dbReference type="PANTHER" id="PTHR30566:SF25">
    <property type="entry name" value="INNER MEMBRANE PROTEIN"/>
    <property type="match status" value="1"/>
</dbReference>
<protein>
    <submittedName>
        <fullName evidence="11">Small-conductance mechanosensitive channel</fullName>
    </submittedName>
</protein>
<keyword evidence="3" id="KW-1003">Cell membrane</keyword>
<dbReference type="InterPro" id="IPR049142">
    <property type="entry name" value="MS_channel_1st"/>
</dbReference>
<feature type="transmembrane region" description="Helical" evidence="7">
    <location>
        <begin position="86"/>
        <end position="106"/>
    </location>
</feature>
<comment type="similarity">
    <text evidence="2">Belongs to the MscS (TC 1.A.23) family.</text>
</comment>
<dbReference type="SUPFAM" id="SSF82861">
    <property type="entry name" value="Mechanosensitive channel protein MscS (YggB), transmembrane region"/>
    <property type="match status" value="1"/>
</dbReference>
<evidence type="ECO:0000256" key="5">
    <source>
        <dbReference type="ARBA" id="ARBA00022989"/>
    </source>
</evidence>
<evidence type="ECO:0000256" key="1">
    <source>
        <dbReference type="ARBA" id="ARBA00004651"/>
    </source>
</evidence>
<accession>A0A840UQM8</accession>
<dbReference type="AlphaFoldDB" id="A0A840UQM8"/>
<evidence type="ECO:0000259" key="9">
    <source>
        <dbReference type="Pfam" id="PF21082"/>
    </source>
</evidence>
<evidence type="ECO:0000256" key="7">
    <source>
        <dbReference type="SAM" id="Phobius"/>
    </source>
</evidence>
<feature type="transmembrane region" description="Helical" evidence="7">
    <location>
        <begin position="51"/>
        <end position="74"/>
    </location>
</feature>
<dbReference type="GO" id="GO:0055085">
    <property type="term" value="P:transmembrane transport"/>
    <property type="evidence" value="ECO:0007669"/>
    <property type="project" value="InterPro"/>
</dbReference>
<sequence>MIPSTILNEWHYWIQLLIVPFFIQVAAFLLGKMINNFIKRKLHGYINKDTFSAIFANAVQGLPVAWCSGIGLYLSINSIKFINSTITLLLSSLLYTVIVLSLTRVFSRAVSGILELKIKRGNENLQATSLLTNIISFIIYAVGIIIILQYLGISVTPLLTALGVGGMAVALGLQDTLANIFSGLHIILSKQLQIYDFVKLSNGETGQVVDITWRFTKIQTPSNNIIIVPNKDIASTTITNYNMPKEAVSFYLTIGISYDSDLDLVEQVTIDTARSVLDKIEHHIDYDPVIRFFEFADSSINFNVILKTNVFLNQYLIKHEFIKALTKRYRQENIDIPFPIRTIINDKQK</sequence>
<dbReference type="Gene3D" id="3.30.70.100">
    <property type="match status" value="1"/>
</dbReference>
<feature type="domain" description="Mechanosensitive ion channel transmembrane helices 2/3" evidence="10">
    <location>
        <begin position="133"/>
        <end position="174"/>
    </location>
</feature>
<evidence type="ECO:0000313" key="11">
    <source>
        <dbReference type="EMBL" id="MBB5337018.1"/>
    </source>
</evidence>
<evidence type="ECO:0000313" key="12">
    <source>
        <dbReference type="Proteomes" id="UP000559117"/>
    </source>
</evidence>
<dbReference type="Pfam" id="PF00924">
    <property type="entry name" value="MS_channel_2nd"/>
    <property type="match status" value="1"/>
</dbReference>
<reference evidence="11 12" key="1">
    <citation type="submission" date="2020-08" db="EMBL/GenBank/DDBJ databases">
        <title>Genomic Encyclopedia of Type Strains, Phase IV (KMG-IV): sequencing the most valuable type-strain genomes for metagenomic binning, comparative biology and taxonomic classification.</title>
        <authorList>
            <person name="Goeker M."/>
        </authorList>
    </citation>
    <scope>NUCLEOTIDE SEQUENCE [LARGE SCALE GENOMIC DNA]</scope>
    <source>
        <strain evidence="11 12">DSM 24661</strain>
    </source>
</reference>
<keyword evidence="4 7" id="KW-0812">Transmembrane</keyword>
<feature type="transmembrane region" description="Helical" evidence="7">
    <location>
        <begin position="127"/>
        <end position="152"/>
    </location>
</feature>
<dbReference type="InterPro" id="IPR023408">
    <property type="entry name" value="MscS_beta-dom_sf"/>
</dbReference>
<evidence type="ECO:0000256" key="3">
    <source>
        <dbReference type="ARBA" id="ARBA00022475"/>
    </source>
</evidence>
<dbReference type="EMBL" id="JACHFH010000030">
    <property type="protein sequence ID" value="MBB5337018.1"/>
    <property type="molecule type" value="Genomic_DNA"/>
</dbReference>
<evidence type="ECO:0000256" key="6">
    <source>
        <dbReference type="ARBA" id="ARBA00023136"/>
    </source>
</evidence>
<evidence type="ECO:0000259" key="10">
    <source>
        <dbReference type="Pfam" id="PF21088"/>
    </source>
</evidence>
<dbReference type="InterPro" id="IPR011014">
    <property type="entry name" value="MscS_channel_TM-2"/>
</dbReference>
<dbReference type="Gene3D" id="2.30.30.60">
    <property type="match status" value="1"/>
</dbReference>
<organism evidence="11 12">
    <name type="scientific">Pectinatus brassicae</name>
    <dbReference type="NCBI Taxonomy" id="862415"/>
    <lineage>
        <taxon>Bacteria</taxon>
        <taxon>Bacillati</taxon>
        <taxon>Bacillota</taxon>
        <taxon>Negativicutes</taxon>
        <taxon>Selenomonadales</taxon>
        <taxon>Selenomonadaceae</taxon>
        <taxon>Pectinatus</taxon>
    </lineage>
</organism>
<dbReference type="RefSeq" id="WP_183862490.1">
    <property type="nucleotide sequence ID" value="NZ_JACHFH010000030.1"/>
</dbReference>
<feature type="domain" description="Mechanosensitive ion channel MscS" evidence="8">
    <location>
        <begin position="175"/>
        <end position="242"/>
    </location>
</feature>
<keyword evidence="12" id="KW-1185">Reference proteome</keyword>
<dbReference type="InterPro" id="IPR006685">
    <property type="entry name" value="MscS_channel_2nd"/>
</dbReference>
<dbReference type="SUPFAM" id="SSF50182">
    <property type="entry name" value="Sm-like ribonucleoproteins"/>
    <property type="match status" value="1"/>
</dbReference>
<feature type="transmembrane region" description="Helical" evidence="7">
    <location>
        <begin position="12"/>
        <end position="30"/>
    </location>
</feature>
<dbReference type="InterPro" id="IPR010920">
    <property type="entry name" value="LSM_dom_sf"/>
</dbReference>